<evidence type="ECO:0000313" key="3">
    <source>
        <dbReference type="Proteomes" id="UP000887013"/>
    </source>
</evidence>
<gene>
    <name evidence="2" type="primary">AVEN_15456_1</name>
    <name evidence="2" type="ORF">NPIL_546251</name>
</gene>
<protein>
    <recommendedName>
        <fullName evidence="1">G-protein coupled receptors family 2 profile 1 domain-containing protein</fullName>
    </recommendedName>
</protein>
<dbReference type="PROSITE" id="PS50227">
    <property type="entry name" value="G_PROTEIN_RECEP_F2_3"/>
    <property type="match status" value="1"/>
</dbReference>
<comment type="caution">
    <text evidence="2">The sequence shown here is derived from an EMBL/GenBank/DDBJ whole genome shotgun (WGS) entry which is preliminary data.</text>
</comment>
<dbReference type="GO" id="GO:0016020">
    <property type="term" value="C:membrane"/>
    <property type="evidence" value="ECO:0007669"/>
    <property type="project" value="InterPro"/>
</dbReference>
<dbReference type="AlphaFoldDB" id="A0A8X6UUQ3"/>
<evidence type="ECO:0000313" key="2">
    <source>
        <dbReference type="EMBL" id="GFU56565.1"/>
    </source>
</evidence>
<name>A0A8X6UUQ3_NEPPI</name>
<dbReference type="Gene3D" id="4.10.1240.10">
    <property type="entry name" value="GPCR, family 2, extracellular hormone receptor domain"/>
    <property type="match status" value="1"/>
</dbReference>
<dbReference type="EMBL" id="BMAW01039624">
    <property type="protein sequence ID" value="GFU56565.1"/>
    <property type="molecule type" value="Genomic_DNA"/>
</dbReference>
<feature type="domain" description="G-protein coupled receptors family 2 profile 1" evidence="1">
    <location>
        <begin position="111"/>
        <end position="214"/>
    </location>
</feature>
<sequence>MSSKKVWITAVLGENETDLVPRCRTERGFALTLEEYKMDTCARCYVYLPSFAFVSHERKLRYNPNTGLLYDMRTNTSCIADPDNTSHPVYDTFQSDLFARKWIACCRAAIECCEKMRKDPLPSENANYCPRTWDGWQCWSDTKAGETASSPCLEHVYFRSEPSTCPSKLLLPFKSIFAFIVLNHLKSRVICSSDGRLEGRWLREKERRNIITNYRKKGIDKRLEEAENKRLRGRMRRFGFD</sequence>
<reference evidence="2" key="1">
    <citation type="submission" date="2020-08" db="EMBL/GenBank/DDBJ databases">
        <title>Multicomponent nature underlies the extraordinary mechanical properties of spider dragline silk.</title>
        <authorList>
            <person name="Kono N."/>
            <person name="Nakamura H."/>
            <person name="Mori M."/>
            <person name="Yoshida Y."/>
            <person name="Ohtoshi R."/>
            <person name="Malay A.D."/>
            <person name="Moran D.A.P."/>
            <person name="Tomita M."/>
            <person name="Numata K."/>
            <person name="Arakawa K."/>
        </authorList>
    </citation>
    <scope>NUCLEOTIDE SEQUENCE</scope>
</reference>
<accession>A0A8X6UUQ3</accession>
<evidence type="ECO:0000259" key="1">
    <source>
        <dbReference type="PROSITE" id="PS50227"/>
    </source>
</evidence>
<dbReference type="Proteomes" id="UP000887013">
    <property type="component" value="Unassembled WGS sequence"/>
</dbReference>
<dbReference type="Pfam" id="PF02793">
    <property type="entry name" value="HRM"/>
    <property type="match status" value="1"/>
</dbReference>
<dbReference type="InterPro" id="IPR036445">
    <property type="entry name" value="GPCR_2_extracell_dom_sf"/>
</dbReference>
<organism evidence="2 3">
    <name type="scientific">Nephila pilipes</name>
    <name type="common">Giant wood spider</name>
    <name type="synonym">Nephila maculata</name>
    <dbReference type="NCBI Taxonomy" id="299642"/>
    <lineage>
        <taxon>Eukaryota</taxon>
        <taxon>Metazoa</taxon>
        <taxon>Ecdysozoa</taxon>
        <taxon>Arthropoda</taxon>
        <taxon>Chelicerata</taxon>
        <taxon>Arachnida</taxon>
        <taxon>Araneae</taxon>
        <taxon>Araneomorphae</taxon>
        <taxon>Entelegynae</taxon>
        <taxon>Araneoidea</taxon>
        <taxon>Nephilidae</taxon>
        <taxon>Nephila</taxon>
    </lineage>
</organism>
<dbReference type="InterPro" id="IPR001879">
    <property type="entry name" value="GPCR_2_extracellular_dom"/>
</dbReference>
<keyword evidence="3" id="KW-1185">Reference proteome</keyword>
<dbReference type="SUPFAM" id="SSF111418">
    <property type="entry name" value="Hormone receptor domain"/>
    <property type="match status" value="1"/>
</dbReference>
<dbReference type="GO" id="GO:0004930">
    <property type="term" value="F:G protein-coupled receptor activity"/>
    <property type="evidence" value="ECO:0007669"/>
    <property type="project" value="InterPro"/>
</dbReference>
<dbReference type="OrthoDB" id="16753at2759"/>
<proteinExistence type="predicted"/>